<dbReference type="InterPro" id="IPR007487">
    <property type="entry name" value="ABC_transpt-TYRBP-like"/>
</dbReference>
<evidence type="ECO:0000313" key="2">
    <source>
        <dbReference type="Proteomes" id="UP000050416"/>
    </source>
</evidence>
<dbReference type="PANTHER" id="PTHR35271">
    <property type="entry name" value="ABC TRANSPORTER, SUBSTRATE-BINDING LIPOPROTEIN-RELATED"/>
    <property type="match status" value="1"/>
</dbReference>
<sequence>MDVTTRSLTNRDGMISTKFAEFIQSYHFQRRPSVRLALFWLLLSILPSTSYSQMSEPGSTVIYIAGSGNKALDLHITRLLTDEFGDEASLVPVRDDQSMIGTDSPIITIGPVAFSKIRQMNRDAPILALMVEKTFFQGYATRTPGQVSAIYYDVPLLRQALTGTTILPQATQIALLASTETVELYEDLVDQLAAYNLSARVFITDSDEQLIPTLVRALTYGDFVLAASDDAIYNPRNIKHILLTAYRRNKIVIGPSQAYVKAGVLASSYAPFPTIVAKAGTYVRAFLAERRFPEPDYPDEYRVEINQQVGRSLNIPLPEREWIAEQVNTMIISGREDSE</sequence>
<reference evidence="1 2" key="1">
    <citation type="submission" date="2015-09" db="EMBL/GenBank/DDBJ databases">
        <title>Identification and resolution of microdiversity through metagenomic sequencing of parallel consortia.</title>
        <authorList>
            <person name="Nelson W.C."/>
            <person name="Romine M.F."/>
            <person name="Lindemann S.R."/>
        </authorList>
    </citation>
    <scope>NUCLEOTIDE SEQUENCE [LARGE SCALE GENOMIC DNA]</scope>
    <source>
        <strain evidence="1">HL-55</strain>
    </source>
</reference>
<evidence type="ECO:0000313" key="1">
    <source>
        <dbReference type="EMBL" id="KPQ30040.1"/>
    </source>
</evidence>
<dbReference type="EMBL" id="LJZQ01000003">
    <property type="protein sequence ID" value="KPQ30040.1"/>
    <property type="molecule type" value="Genomic_DNA"/>
</dbReference>
<organism evidence="1 2">
    <name type="scientific">Marinobacter excellens HL-55</name>
    <dbReference type="NCBI Taxonomy" id="1305731"/>
    <lineage>
        <taxon>Bacteria</taxon>
        <taxon>Pseudomonadati</taxon>
        <taxon>Pseudomonadota</taxon>
        <taxon>Gammaproteobacteria</taxon>
        <taxon>Pseudomonadales</taxon>
        <taxon>Marinobacteraceae</taxon>
        <taxon>Marinobacter</taxon>
    </lineage>
</organism>
<dbReference type="PANTHER" id="PTHR35271:SF1">
    <property type="entry name" value="ABC TRANSPORTER, SUBSTRATE-BINDING LIPOPROTEIN"/>
    <property type="match status" value="1"/>
</dbReference>
<name>A0A0P7YIL3_9GAMM</name>
<comment type="caution">
    <text evidence="1">The sequence shown here is derived from an EMBL/GenBank/DDBJ whole genome shotgun (WGS) entry which is preliminary data.</text>
</comment>
<accession>A0A0P7YIL3</accession>
<gene>
    <name evidence="1" type="ORF">HLUCCX14_02875</name>
</gene>
<dbReference type="Gene3D" id="3.40.50.2300">
    <property type="match status" value="1"/>
</dbReference>
<protein>
    <submittedName>
        <fullName evidence="1">Torsin</fullName>
    </submittedName>
</protein>
<dbReference type="STRING" id="1305731.GCA_000934705_01165"/>
<dbReference type="PATRIC" id="fig|1305731.5.peg.2482"/>
<dbReference type="AlphaFoldDB" id="A0A0P7YIL3"/>
<dbReference type="Proteomes" id="UP000050416">
    <property type="component" value="Unassembled WGS sequence"/>
</dbReference>
<proteinExistence type="predicted"/>